<accession>A0ABV7JRQ4</accession>
<keyword evidence="2" id="KW-0805">Transcription regulation</keyword>
<feature type="domain" description="RNA polymerase sigma-70 region 2" evidence="5">
    <location>
        <begin position="29"/>
        <end position="95"/>
    </location>
</feature>
<proteinExistence type="inferred from homology"/>
<dbReference type="InterPro" id="IPR013249">
    <property type="entry name" value="RNA_pol_sigma70_r4_t2"/>
</dbReference>
<dbReference type="InterPro" id="IPR014284">
    <property type="entry name" value="RNA_pol_sigma-70_dom"/>
</dbReference>
<feature type="domain" description="RNA polymerase sigma factor 70 region 4 type 2" evidence="6">
    <location>
        <begin position="131"/>
        <end position="174"/>
    </location>
</feature>
<organism evidence="7 8">
    <name type="scientific">Parapedobacter deserti</name>
    <dbReference type="NCBI Taxonomy" id="1912957"/>
    <lineage>
        <taxon>Bacteria</taxon>
        <taxon>Pseudomonadati</taxon>
        <taxon>Bacteroidota</taxon>
        <taxon>Sphingobacteriia</taxon>
        <taxon>Sphingobacteriales</taxon>
        <taxon>Sphingobacteriaceae</taxon>
        <taxon>Parapedobacter</taxon>
    </lineage>
</organism>
<dbReference type="NCBIfam" id="TIGR02985">
    <property type="entry name" value="Sig70_bacteroi1"/>
    <property type="match status" value="1"/>
</dbReference>
<keyword evidence="8" id="KW-1185">Reference proteome</keyword>
<dbReference type="RefSeq" id="WP_379025061.1">
    <property type="nucleotide sequence ID" value="NZ_JBHRTA010000038.1"/>
</dbReference>
<evidence type="ECO:0000259" key="5">
    <source>
        <dbReference type="Pfam" id="PF04542"/>
    </source>
</evidence>
<dbReference type="InterPro" id="IPR039425">
    <property type="entry name" value="RNA_pol_sigma-70-like"/>
</dbReference>
<evidence type="ECO:0000313" key="7">
    <source>
        <dbReference type="EMBL" id="MFC3199451.1"/>
    </source>
</evidence>
<dbReference type="InterPro" id="IPR013325">
    <property type="entry name" value="RNA_pol_sigma_r2"/>
</dbReference>
<dbReference type="InterPro" id="IPR036388">
    <property type="entry name" value="WH-like_DNA-bd_sf"/>
</dbReference>
<dbReference type="InterPro" id="IPR013324">
    <property type="entry name" value="RNA_pol_sigma_r3/r4-like"/>
</dbReference>
<dbReference type="NCBIfam" id="TIGR02937">
    <property type="entry name" value="sigma70-ECF"/>
    <property type="match status" value="1"/>
</dbReference>
<sequence length="198" mass="22782">MTIDTTDLPDDQTLLALLAKGEPQALEALMQRHEARVYRFVQRLLKSTELAEEITQDLFIKLWESRHELTTIESLPAWIFRICRNRALNALKEKAARNLRETHYAETAPADVDGEQEAIYHDLHNVIAGFVDALPPKRKEIFRLKAEQGLSTEEISKHLNISPHTVKNQLSQSYSTLRRMIRKTAYLITIGAVLLIIW</sequence>
<gene>
    <name evidence="7" type="ORF">ACFOET_17650</name>
</gene>
<evidence type="ECO:0000259" key="6">
    <source>
        <dbReference type="Pfam" id="PF08281"/>
    </source>
</evidence>
<protein>
    <submittedName>
        <fullName evidence="7">RNA polymerase sigma factor</fullName>
    </submittedName>
</protein>
<evidence type="ECO:0000256" key="3">
    <source>
        <dbReference type="ARBA" id="ARBA00023082"/>
    </source>
</evidence>
<dbReference type="EMBL" id="JBHRTA010000038">
    <property type="protein sequence ID" value="MFC3199451.1"/>
    <property type="molecule type" value="Genomic_DNA"/>
</dbReference>
<dbReference type="Proteomes" id="UP001595526">
    <property type="component" value="Unassembled WGS sequence"/>
</dbReference>
<dbReference type="Pfam" id="PF08281">
    <property type="entry name" value="Sigma70_r4_2"/>
    <property type="match status" value="1"/>
</dbReference>
<dbReference type="SUPFAM" id="SSF88659">
    <property type="entry name" value="Sigma3 and sigma4 domains of RNA polymerase sigma factors"/>
    <property type="match status" value="1"/>
</dbReference>
<keyword evidence="4" id="KW-0804">Transcription</keyword>
<evidence type="ECO:0000256" key="4">
    <source>
        <dbReference type="ARBA" id="ARBA00023163"/>
    </source>
</evidence>
<dbReference type="Gene3D" id="1.10.10.10">
    <property type="entry name" value="Winged helix-like DNA-binding domain superfamily/Winged helix DNA-binding domain"/>
    <property type="match status" value="1"/>
</dbReference>
<dbReference type="PANTHER" id="PTHR43133:SF46">
    <property type="entry name" value="RNA POLYMERASE SIGMA-70 FACTOR ECF SUBFAMILY"/>
    <property type="match status" value="1"/>
</dbReference>
<dbReference type="Gene3D" id="1.10.1740.10">
    <property type="match status" value="1"/>
</dbReference>
<dbReference type="Pfam" id="PF04542">
    <property type="entry name" value="Sigma70_r2"/>
    <property type="match status" value="1"/>
</dbReference>
<name>A0ABV7JRQ4_9SPHI</name>
<dbReference type="InterPro" id="IPR007627">
    <property type="entry name" value="RNA_pol_sigma70_r2"/>
</dbReference>
<evidence type="ECO:0000256" key="2">
    <source>
        <dbReference type="ARBA" id="ARBA00023015"/>
    </source>
</evidence>
<comment type="caution">
    <text evidence="7">The sequence shown here is derived from an EMBL/GenBank/DDBJ whole genome shotgun (WGS) entry which is preliminary data.</text>
</comment>
<evidence type="ECO:0000313" key="8">
    <source>
        <dbReference type="Proteomes" id="UP001595526"/>
    </source>
</evidence>
<reference evidence="8" key="1">
    <citation type="journal article" date="2019" name="Int. J. Syst. Evol. Microbiol.">
        <title>The Global Catalogue of Microorganisms (GCM) 10K type strain sequencing project: providing services to taxonomists for standard genome sequencing and annotation.</title>
        <authorList>
            <consortium name="The Broad Institute Genomics Platform"/>
            <consortium name="The Broad Institute Genome Sequencing Center for Infectious Disease"/>
            <person name="Wu L."/>
            <person name="Ma J."/>
        </authorList>
    </citation>
    <scope>NUCLEOTIDE SEQUENCE [LARGE SCALE GENOMIC DNA]</scope>
    <source>
        <strain evidence="8">KCTC 52416</strain>
    </source>
</reference>
<comment type="similarity">
    <text evidence="1">Belongs to the sigma-70 factor family. ECF subfamily.</text>
</comment>
<evidence type="ECO:0000256" key="1">
    <source>
        <dbReference type="ARBA" id="ARBA00010641"/>
    </source>
</evidence>
<dbReference type="InterPro" id="IPR014327">
    <property type="entry name" value="RNA_pol_sigma70_bacteroid"/>
</dbReference>
<dbReference type="SUPFAM" id="SSF88946">
    <property type="entry name" value="Sigma2 domain of RNA polymerase sigma factors"/>
    <property type="match status" value="1"/>
</dbReference>
<dbReference type="PANTHER" id="PTHR43133">
    <property type="entry name" value="RNA POLYMERASE ECF-TYPE SIGMA FACTO"/>
    <property type="match status" value="1"/>
</dbReference>
<keyword evidence="3" id="KW-0731">Sigma factor</keyword>